<sequence>MNKNLNTANKNLRVAFRNEPGTKAAELEALKEDLKTKVQDLGTANNTALGLRSELASLSKKKEEELTQANDKITSMEKQFQEDLRTKDRQLEAARSTITNLKQELLKISSSKSEEAWQADYTI</sequence>
<keyword evidence="1" id="KW-0175">Coiled coil</keyword>
<reference evidence="2" key="1">
    <citation type="submission" date="2023-06" db="EMBL/GenBank/DDBJ databases">
        <title>Genome-scale phylogeny and comparative genomics of the fungal order Sordariales.</title>
        <authorList>
            <consortium name="Lawrence Berkeley National Laboratory"/>
            <person name="Hensen N."/>
            <person name="Bonometti L."/>
            <person name="Westerberg I."/>
            <person name="Brannstrom I.O."/>
            <person name="Guillou S."/>
            <person name="Cros-Aarteil S."/>
            <person name="Calhoun S."/>
            <person name="Haridas S."/>
            <person name="Kuo A."/>
            <person name="Mondo S."/>
            <person name="Pangilinan J."/>
            <person name="Riley R."/>
            <person name="Labutti K."/>
            <person name="Andreopoulos B."/>
            <person name="Lipzen A."/>
            <person name="Chen C."/>
            <person name="Yanf M."/>
            <person name="Daum C."/>
            <person name="Ng V."/>
            <person name="Clum A."/>
            <person name="Steindorff A."/>
            <person name="Ohm R."/>
            <person name="Martin F."/>
            <person name="Silar P."/>
            <person name="Natvig D."/>
            <person name="Lalanne C."/>
            <person name="Gautier V."/>
            <person name="Ament-Velasquez S.L."/>
            <person name="Kruys A."/>
            <person name="Hutchinson M.I."/>
            <person name="Powell A.J."/>
            <person name="Barry K."/>
            <person name="Miller A.N."/>
            <person name="Grigoriev I.V."/>
            <person name="Debuchy R."/>
            <person name="Gladieux P."/>
            <person name="Thoren M.H."/>
            <person name="Johannesson H."/>
        </authorList>
    </citation>
    <scope>NUCLEOTIDE SEQUENCE</scope>
    <source>
        <strain evidence="2">CBS 540.89</strain>
    </source>
</reference>
<evidence type="ECO:0000313" key="2">
    <source>
        <dbReference type="EMBL" id="KAK0716701.1"/>
    </source>
</evidence>
<protein>
    <submittedName>
        <fullName evidence="2">Uncharacterized protein</fullName>
    </submittedName>
</protein>
<organism evidence="2 3">
    <name type="scientific">Apiosordaria backusii</name>
    <dbReference type="NCBI Taxonomy" id="314023"/>
    <lineage>
        <taxon>Eukaryota</taxon>
        <taxon>Fungi</taxon>
        <taxon>Dikarya</taxon>
        <taxon>Ascomycota</taxon>
        <taxon>Pezizomycotina</taxon>
        <taxon>Sordariomycetes</taxon>
        <taxon>Sordariomycetidae</taxon>
        <taxon>Sordariales</taxon>
        <taxon>Lasiosphaeriaceae</taxon>
        <taxon>Apiosordaria</taxon>
    </lineage>
</organism>
<evidence type="ECO:0000256" key="1">
    <source>
        <dbReference type="SAM" id="Coils"/>
    </source>
</evidence>
<keyword evidence="3" id="KW-1185">Reference proteome</keyword>
<dbReference type="AlphaFoldDB" id="A0AA40AIX1"/>
<feature type="coiled-coil region" evidence="1">
    <location>
        <begin position="24"/>
        <end position="104"/>
    </location>
</feature>
<comment type="caution">
    <text evidence="2">The sequence shown here is derived from an EMBL/GenBank/DDBJ whole genome shotgun (WGS) entry which is preliminary data.</text>
</comment>
<dbReference type="Proteomes" id="UP001172159">
    <property type="component" value="Unassembled WGS sequence"/>
</dbReference>
<accession>A0AA40AIX1</accession>
<proteinExistence type="predicted"/>
<dbReference type="EMBL" id="JAUKTV010000014">
    <property type="protein sequence ID" value="KAK0716701.1"/>
    <property type="molecule type" value="Genomic_DNA"/>
</dbReference>
<name>A0AA40AIX1_9PEZI</name>
<feature type="non-terminal residue" evidence="2">
    <location>
        <position position="123"/>
    </location>
</feature>
<gene>
    <name evidence="2" type="ORF">B0T21DRAFT_296099</name>
</gene>
<evidence type="ECO:0000313" key="3">
    <source>
        <dbReference type="Proteomes" id="UP001172159"/>
    </source>
</evidence>